<dbReference type="Proteomes" id="UP000185639">
    <property type="component" value="Unassembled WGS sequence"/>
</dbReference>
<dbReference type="InterPro" id="IPR014710">
    <property type="entry name" value="RmlC-like_jellyroll"/>
</dbReference>
<dbReference type="Pfam" id="PF07883">
    <property type="entry name" value="Cupin_2"/>
    <property type="match status" value="1"/>
</dbReference>
<organism evidence="3 4">
    <name type="scientific">Thalassolituus maritimus</name>
    <dbReference type="NCBI Taxonomy" id="484498"/>
    <lineage>
        <taxon>Bacteria</taxon>
        <taxon>Pseudomonadati</taxon>
        <taxon>Pseudomonadota</taxon>
        <taxon>Gammaproteobacteria</taxon>
        <taxon>Oceanospirillales</taxon>
        <taxon>Oceanospirillaceae</taxon>
        <taxon>Thalassolituus</taxon>
    </lineage>
</organism>
<gene>
    <name evidence="3" type="ORF">SAMN05421686_105311</name>
</gene>
<dbReference type="STRING" id="484498.SAMN05421686_105311"/>
<dbReference type="Gene3D" id="2.60.120.10">
    <property type="entry name" value="Jelly Rolls"/>
    <property type="match status" value="1"/>
</dbReference>
<dbReference type="CDD" id="cd02233">
    <property type="entry name" value="cupin_HNL-like"/>
    <property type="match status" value="1"/>
</dbReference>
<dbReference type="Gene3D" id="1.20.1290.10">
    <property type="entry name" value="AhpD-like"/>
    <property type="match status" value="1"/>
</dbReference>
<dbReference type="EMBL" id="FTOH01000005">
    <property type="protein sequence ID" value="SIS87710.1"/>
    <property type="molecule type" value="Genomic_DNA"/>
</dbReference>
<dbReference type="AlphaFoldDB" id="A0A1N7MNT2"/>
<dbReference type="InterPro" id="IPR013096">
    <property type="entry name" value="Cupin_2"/>
</dbReference>
<reference evidence="4" key="1">
    <citation type="submission" date="2017-01" db="EMBL/GenBank/DDBJ databases">
        <authorList>
            <person name="Varghese N."/>
            <person name="Submissions S."/>
        </authorList>
    </citation>
    <scope>NUCLEOTIDE SEQUENCE [LARGE SCALE GENOMIC DNA]</scope>
    <source>
        <strain evidence="4">DSM 24913</strain>
    </source>
</reference>
<name>A0A1N7MNT2_9GAMM</name>
<dbReference type="InterPro" id="IPR052512">
    <property type="entry name" value="4CMD/NDH-1_regulator"/>
</dbReference>
<dbReference type="OrthoDB" id="9802489at2"/>
<dbReference type="PANTHER" id="PTHR33570">
    <property type="entry name" value="4-CARBOXYMUCONOLACTONE DECARBOXYLASE FAMILY PROTEIN"/>
    <property type="match status" value="1"/>
</dbReference>
<dbReference type="InterPro" id="IPR047263">
    <property type="entry name" value="HNL-like_cupin"/>
</dbReference>
<dbReference type="InterPro" id="IPR029032">
    <property type="entry name" value="AhpD-like"/>
</dbReference>
<dbReference type="InterPro" id="IPR011051">
    <property type="entry name" value="RmlC_Cupin_sf"/>
</dbReference>
<accession>A0A1N7MNT2</accession>
<dbReference type="SUPFAM" id="SSF69118">
    <property type="entry name" value="AhpD-like"/>
    <property type="match status" value="1"/>
</dbReference>
<proteinExistence type="predicted"/>
<dbReference type="InterPro" id="IPR003779">
    <property type="entry name" value="CMD-like"/>
</dbReference>
<protein>
    <submittedName>
        <fullName evidence="3">Cupin domain protein</fullName>
    </submittedName>
</protein>
<dbReference type="RefSeq" id="WP_076515738.1">
    <property type="nucleotide sequence ID" value="NZ_FTOH01000005.1"/>
</dbReference>
<evidence type="ECO:0000313" key="4">
    <source>
        <dbReference type="Proteomes" id="UP000185639"/>
    </source>
</evidence>
<evidence type="ECO:0000313" key="3">
    <source>
        <dbReference type="EMBL" id="SIS87710.1"/>
    </source>
</evidence>
<evidence type="ECO:0000259" key="2">
    <source>
        <dbReference type="Pfam" id="PF07883"/>
    </source>
</evidence>
<evidence type="ECO:0000259" key="1">
    <source>
        <dbReference type="Pfam" id="PF02627"/>
    </source>
</evidence>
<dbReference type="PANTHER" id="PTHR33570:SF2">
    <property type="entry name" value="CARBOXYMUCONOLACTONE DECARBOXYLASE-LIKE DOMAIN-CONTAINING PROTEIN"/>
    <property type="match status" value="1"/>
</dbReference>
<dbReference type="SUPFAM" id="SSF51182">
    <property type="entry name" value="RmlC-like cupins"/>
    <property type="match status" value="1"/>
</dbReference>
<sequence length="386" mass="41180">MSTGSSFGKAALIALTTLVSEGAISKEQGSKGTEGQIHYPLGSQPSFTGPEDKFTGDVSVQVLFPGTDETDYSGAYVTFSAGAHTAWHSHPAGQHMVVTEGKALTGTRDGKVYEFSEGETVWCPSDIDHWHGATPHSSMTHLVITNSKDGENVSWKKTLSDDEYQAALKQIAQATDIEGLSVQEHNLVRVATYAAADQQEGLKIALNDALDSGVTISELRESLIHLYSYTGFPRSLNALGNLMGVVESRREAGKKDTMGAEPSTIAADKSSREVGEQVQTELVGQKVSGPLFEFAPGINDYLQSHLFGDIFARGVLDYKQRELLTVAILASLEGTDSQLNAHIGIATNTGVSQAQLQGVAETLAVYKGRKYAARVTGAVDSVLGKQ</sequence>
<feature type="domain" description="Carboxymuconolactone decarboxylase-like" evidence="1">
    <location>
        <begin position="299"/>
        <end position="368"/>
    </location>
</feature>
<dbReference type="Pfam" id="PF02627">
    <property type="entry name" value="CMD"/>
    <property type="match status" value="2"/>
</dbReference>
<keyword evidence="4" id="KW-1185">Reference proteome</keyword>
<dbReference type="GO" id="GO:0051920">
    <property type="term" value="F:peroxiredoxin activity"/>
    <property type="evidence" value="ECO:0007669"/>
    <property type="project" value="InterPro"/>
</dbReference>
<feature type="domain" description="Cupin type-2" evidence="2">
    <location>
        <begin position="76"/>
        <end position="142"/>
    </location>
</feature>
<feature type="domain" description="Carboxymuconolactone decarboxylase-like" evidence="1">
    <location>
        <begin position="163"/>
        <end position="239"/>
    </location>
</feature>